<dbReference type="InterPro" id="IPR003964">
    <property type="entry name" value="Carb_kinase"/>
</dbReference>
<evidence type="ECO:0000256" key="9">
    <source>
        <dbReference type="PIRNR" id="PIRNR000723"/>
    </source>
</evidence>
<reference evidence="12" key="2">
    <citation type="submission" date="2021-04" db="EMBL/GenBank/DDBJ databases">
        <title>Brevibacillus composti FJAT-54423, complete genome.</title>
        <authorList>
            <person name="Tang R."/>
        </authorList>
    </citation>
    <scope>NUCLEOTIDE SEQUENCE</scope>
    <source>
        <strain evidence="12">FJAT-54424</strain>
    </source>
</reference>
<dbReference type="AlphaFoldDB" id="A0A7T5EIX4"/>
<comment type="similarity">
    <text evidence="2 9">Belongs to the carbamate kinase family.</text>
</comment>
<comment type="catalytic activity">
    <reaction evidence="7">
        <text>hydrogencarbonate + NH4(+) + ATP = carbamoyl phosphate + ADP + H2O + H(+)</text>
        <dbReference type="Rhea" id="RHEA:10152"/>
        <dbReference type="ChEBI" id="CHEBI:15377"/>
        <dbReference type="ChEBI" id="CHEBI:15378"/>
        <dbReference type="ChEBI" id="CHEBI:17544"/>
        <dbReference type="ChEBI" id="CHEBI:28938"/>
        <dbReference type="ChEBI" id="CHEBI:30616"/>
        <dbReference type="ChEBI" id="CHEBI:58228"/>
        <dbReference type="ChEBI" id="CHEBI:456216"/>
        <dbReference type="EC" id="2.7.2.2"/>
    </reaction>
</comment>
<dbReference type="Pfam" id="PF00696">
    <property type="entry name" value="AA_kinase"/>
    <property type="match status" value="1"/>
</dbReference>
<evidence type="ECO:0000313" key="11">
    <source>
        <dbReference type="EMBL" id="QQE73474.1"/>
    </source>
</evidence>
<evidence type="ECO:0000256" key="8">
    <source>
        <dbReference type="NCBIfam" id="TIGR00746"/>
    </source>
</evidence>
<evidence type="ECO:0000256" key="3">
    <source>
        <dbReference type="ARBA" id="ARBA00013070"/>
    </source>
</evidence>
<accession>A0A7T5EIX4</accession>
<gene>
    <name evidence="11" type="primary">arcC</name>
    <name evidence="11" type="ORF">JD108_16470</name>
    <name evidence="12" type="ORF">KDJ56_16415</name>
</gene>
<comment type="pathway">
    <text evidence="1">Metabolic intermediate metabolism; carbamoyl phosphate degradation; CO(2) and NH(3) from carbamoyl phosphate: step 1/1.</text>
</comment>
<dbReference type="GO" id="GO:0008804">
    <property type="term" value="F:carbamate kinase activity"/>
    <property type="evidence" value="ECO:0007669"/>
    <property type="project" value="UniProtKB-UniRule"/>
</dbReference>
<dbReference type="PANTHER" id="PTHR30409:SF1">
    <property type="entry name" value="CARBAMATE KINASE-RELATED"/>
    <property type="match status" value="1"/>
</dbReference>
<evidence type="ECO:0000313" key="13">
    <source>
        <dbReference type="Proteomes" id="UP000595847"/>
    </source>
</evidence>
<dbReference type="CDD" id="cd04235">
    <property type="entry name" value="AAK_CK"/>
    <property type="match status" value="1"/>
</dbReference>
<reference evidence="11 13" key="1">
    <citation type="submission" date="2020-12" db="EMBL/GenBank/DDBJ databases">
        <title>strain FJAT-54423T represents a novel species of the genus Brevibacillus.</title>
        <authorList>
            <person name="Tang R."/>
        </authorList>
    </citation>
    <scope>NUCLEOTIDE SEQUENCE [LARGE SCALE GENOMIC DNA]</scope>
    <source>
        <strain evidence="11 13">FJAT-54423</strain>
    </source>
</reference>
<feature type="domain" description="Aspartate/glutamate/uridylate kinase" evidence="10">
    <location>
        <begin position="8"/>
        <end position="297"/>
    </location>
</feature>
<dbReference type="UniPathway" id="UPA00996">
    <property type="reaction ID" value="UER00366"/>
</dbReference>
<keyword evidence="6 9" id="KW-0418">Kinase</keyword>
<evidence type="ECO:0000256" key="6">
    <source>
        <dbReference type="ARBA" id="ARBA00022777"/>
    </source>
</evidence>
<dbReference type="Proteomes" id="UP000595847">
    <property type="component" value="Chromosome"/>
</dbReference>
<dbReference type="InterPro" id="IPR001048">
    <property type="entry name" value="Asp/Glu/Uridylate_kinase"/>
</dbReference>
<dbReference type="EMBL" id="CP066308">
    <property type="protein sequence ID" value="QQE73474.1"/>
    <property type="molecule type" value="Genomic_DNA"/>
</dbReference>
<organism evidence="11 13">
    <name type="scientific">Brevibacillus composti</name>
    <dbReference type="NCBI Taxonomy" id="2796470"/>
    <lineage>
        <taxon>Bacteria</taxon>
        <taxon>Bacillati</taxon>
        <taxon>Bacillota</taxon>
        <taxon>Bacilli</taxon>
        <taxon>Bacillales</taxon>
        <taxon>Paenibacillaceae</taxon>
        <taxon>Brevibacillus</taxon>
    </lineage>
</organism>
<name>A0A7T5EIX4_9BACL</name>
<dbReference type="KEGG" id="bcop:JD108_16470"/>
<evidence type="ECO:0000256" key="1">
    <source>
        <dbReference type="ARBA" id="ARBA00005118"/>
    </source>
</evidence>
<evidence type="ECO:0000256" key="5">
    <source>
        <dbReference type="ARBA" id="ARBA00022679"/>
    </source>
</evidence>
<evidence type="ECO:0000256" key="7">
    <source>
        <dbReference type="ARBA" id="ARBA00048467"/>
    </source>
</evidence>
<dbReference type="PIRSF" id="PIRSF000723">
    <property type="entry name" value="Carbamate_kin"/>
    <property type="match status" value="1"/>
</dbReference>
<dbReference type="NCBIfam" id="NF009008">
    <property type="entry name" value="PRK12354.1"/>
    <property type="match status" value="1"/>
</dbReference>
<keyword evidence="5 9" id="KW-0808">Transferase</keyword>
<dbReference type="Gene3D" id="3.40.1160.10">
    <property type="entry name" value="Acetylglutamate kinase-like"/>
    <property type="match status" value="1"/>
</dbReference>
<evidence type="ECO:0000313" key="14">
    <source>
        <dbReference type="Proteomes" id="UP000677234"/>
    </source>
</evidence>
<dbReference type="InterPro" id="IPR036393">
    <property type="entry name" value="AceGlu_kinase-like_sf"/>
</dbReference>
<evidence type="ECO:0000256" key="2">
    <source>
        <dbReference type="ARBA" id="ARBA00011066"/>
    </source>
</evidence>
<evidence type="ECO:0000313" key="12">
    <source>
        <dbReference type="EMBL" id="QUO40556.1"/>
    </source>
</evidence>
<dbReference type="NCBIfam" id="TIGR00746">
    <property type="entry name" value="arcC"/>
    <property type="match status" value="1"/>
</dbReference>
<evidence type="ECO:0000256" key="4">
    <source>
        <dbReference type="ARBA" id="ARBA00022503"/>
    </source>
</evidence>
<dbReference type="Proteomes" id="UP000677234">
    <property type="component" value="Chromosome"/>
</dbReference>
<dbReference type="PRINTS" id="PR01469">
    <property type="entry name" value="CARBMTKINASE"/>
</dbReference>
<dbReference type="NCBIfam" id="NF009007">
    <property type="entry name" value="PRK12352.1"/>
    <property type="match status" value="1"/>
</dbReference>
<keyword evidence="14" id="KW-1185">Reference proteome</keyword>
<keyword evidence="4" id="KW-0056">Arginine metabolism</keyword>
<sequence>MKELGKQTVLVALGGNAILQPKQEATFQNQYENVKTSCEFLAKLVKNGYNLVVTHGNGPQVGTILRQNEEASHVVPPMPLDVCSAESQGFIAYMMQQALYNELTKLGLKKNVVSIVTRTEVAKNDPAFSNPDKPIGVFYSEEEAKKLSEEKNWVVAEDAGRGWRRVVPSPAPLNIVESESIVDLIDAGHIVISCGGGGIPVVKKEDGTYEGVEAVIDKDRSGCKLAEQIKADIFVILTDVENVYVNYGKENQKALTHVSLEELEGYIAEGQFSAGSMGPKIEAAQKFAQQGGTSIICALNKADLALEGKSGTRISK</sequence>
<dbReference type="FunFam" id="3.40.1160.10:FF:000007">
    <property type="entry name" value="Carbamate kinase"/>
    <property type="match status" value="1"/>
</dbReference>
<dbReference type="PANTHER" id="PTHR30409">
    <property type="entry name" value="CARBAMATE KINASE"/>
    <property type="match status" value="1"/>
</dbReference>
<dbReference type="EMBL" id="CP073708">
    <property type="protein sequence ID" value="QUO40556.1"/>
    <property type="molecule type" value="Genomic_DNA"/>
</dbReference>
<dbReference type="SUPFAM" id="SSF53633">
    <property type="entry name" value="Carbamate kinase-like"/>
    <property type="match status" value="1"/>
</dbReference>
<dbReference type="GO" id="GO:0005829">
    <property type="term" value="C:cytosol"/>
    <property type="evidence" value="ECO:0007669"/>
    <property type="project" value="TreeGrafter"/>
</dbReference>
<dbReference type="GO" id="GO:0019546">
    <property type="term" value="P:L-arginine deiminase pathway"/>
    <property type="evidence" value="ECO:0007669"/>
    <property type="project" value="TreeGrafter"/>
</dbReference>
<evidence type="ECO:0000259" key="10">
    <source>
        <dbReference type="Pfam" id="PF00696"/>
    </source>
</evidence>
<protein>
    <recommendedName>
        <fullName evidence="3 8">Carbamate kinase</fullName>
    </recommendedName>
</protein>
<proteinExistence type="inferred from homology"/>